<comment type="caution">
    <text evidence="8">The sequence shown here is derived from an EMBL/GenBank/DDBJ whole genome shotgun (WGS) entry which is preliminary data.</text>
</comment>
<reference evidence="8 9" key="1">
    <citation type="submission" date="2019-07" db="EMBL/GenBank/DDBJ databases">
        <title>Diversity of Bacteria from Kongsfjorden, Arctic.</title>
        <authorList>
            <person name="Yu Y."/>
        </authorList>
    </citation>
    <scope>NUCLEOTIDE SEQUENCE [LARGE SCALE GENOMIC DNA]</scope>
    <source>
        <strain evidence="8 9">SM1923</strain>
    </source>
</reference>
<dbReference type="EMBL" id="VNFH01000002">
    <property type="protein sequence ID" value="TVU72868.1"/>
    <property type="molecule type" value="Genomic_DNA"/>
</dbReference>
<sequence length="155" mass="17001">MADSNRAGRRCFAQESVAPAGLARRLGGVIYDTFLVLALLIVLSFVGVAANDGEANQSPLFRSLLLVAMYAFFAYFWSRSGMTLGMQAWRIRIQTPEGCAPTLTQCLIRFLIAGLSLACCGLGYVWQLLDHEQRSWQDIVSGTRVVVIPARGKRG</sequence>
<dbReference type="InterPro" id="IPR010432">
    <property type="entry name" value="RDD"/>
</dbReference>
<dbReference type="GO" id="GO:0005886">
    <property type="term" value="C:plasma membrane"/>
    <property type="evidence" value="ECO:0007669"/>
    <property type="project" value="UniProtKB-SubCell"/>
</dbReference>
<dbReference type="AlphaFoldDB" id="A0A558HUV2"/>
<protein>
    <submittedName>
        <fullName evidence="8">RDD family protein</fullName>
    </submittedName>
</protein>
<dbReference type="Pfam" id="PF06271">
    <property type="entry name" value="RDD"/>
    <property type="match status" value="1"/>
</dbReference>
<feature type="transmembrane region" description="Helical" evidence="6">
    <location>
        <begin position="60"/>
        <end position="77"/>
    </location>
</feature>
<feature type="transmembrane region" description="Helical" evidence="6">
    <location>
        <begin position="29"/>
        <end position="48"/>
    </location>
</feature>
<comment type="subcellular location">
    <subcellularLocation>
        <location evidence="1">Cell membrane</location>
        <topology evidence="1">Multi-pass membrane protein</topology>
    </subcellularLocation>
</comment>
<name>A0A558HUV2_9GAMM</name>
<feature type="transmembrane region" description="Helical" evidence="6">
    <location>
        <begin position="106"/>
        <end position="126"/>
    </location>
</feature>
<dbReference type="InterPro" id="IPR051791">
    <property type="entry name" value="Pra-immunoreactive"/>
</dbReference>
<keyword evidence="4 6" id="KW-1133">Transmembrane helix</keyword>
<evidence type="ECO:0000256" key="3">
    <source>
        <dbReference type="ARBA" id="ARBA00022692"/>
    </source>
</evidence>
<evidence type="ECO:0000256" key="2">
    <source>
        <dbReference type="ARBA" id="ARBA00022475"/>
    </source>
</evidence>
<evidence type="ECO:0000259" key="7">
    <source>
        <dbReference type="Pfam" id="PF06271"/>
    </source>
</evidence>
<keyword evidence="5 6" id="KW-0472">Membrane</keyword>
<dbReference type="RefSeq" id="WP_024952942.1">
    <property type="nucleotide sequence ID" value="NZ_CAWOWR010000076.1"/>
</dbReference>
<feature type="domain" description="RDD" evidence="7">
    <location>
        <begin position="20"/>
        <end position="141"/>
    </location>
</feature>
<organism evidence="8 9">
    <name type="scientific">Cobetia crustatorum</name>
    <dbReference type="NCBI Taxonomy" id="553385"/>
    <lineage>
        <taxon>Bacteria</taxon>
        <taxon>Pseudomonadati</taxon>
        <taxon>Pseudomonadota</taxon>
        <taxon>Gammaproteobacteria</taxon>
        <taxon>Oceanospirillales</taxon>
        <taxon>Halomonadaceae</taxon>
        <taxon>Cobetia</taxon>
    </lineage>
</organism>
<dbReference type="PANTHER" id="PTHR36115">
    <property type="entry name" value="PROLINE-RICH ANTIGEN HOMOLOG-RELATED"/>
    <property type="match status" value="1"/>
</dbReference>
<evidence type="ECO:0000256" key="6">
    <source>
        <dbReference type="SAM" id="Phobius"/>
    </source>
</evidence>
<evidence type="ECO:0000256" key="5">
    <source>
        <dbReference type="ARBA" id="ARBA00023136"/>
    </source>
</evidence>
<dbReference type="OrthoDB" id="9793824at2"/>
<dbReference type="PANTHER" id="PTHR36115:SF10">
    <property type="entry name" value="RDD DOMAIN-CONTAINING PROTEIN"/>
    <property type="match status" value="1"/>
</dbReference>
<keyword evidence="3 6" id="KW-0812">Transmembrane</keyword>
<evidence type="ECO:0000256" key="1">
    <source>
        <dbReference type="ARBA" id="ARBA00004651"/>
    </source>
</evidence>
<keyword evidence="9" id="KW-1185">Reference proteome</keyword>
<evidence type="ECO:0000256" key="4">
    <source>
        <dbReference type="ARBA" id="ARBA00022989"/>
    </source>
</evidence>
<gene>
    <name evidence="8" type="ORF">FQP86_04225</name>
</gene>
<evidence type="ECO:0000313" key="9">
    <source>
        <dbReference type="Proteomes" id="UP000319941"/>
    </source>
</evidence>
<proteinExistence type="predicted"/>
<keyword evidence="2" id="KW-1003">Cell membrane</keyword>
<dbReference type="STRING" id="553385.GCA_000591415_03125"/>
<accession>A0A558HUV2</accession>
<dbReference type="Proteomes" id="UP000319941">
    <property type="component" value="Unassembled WGS sequence"/>
</dbReference>
<evidence type="ECO:0000313" key="8">
    <source>
        <dbReference type="EMBL" id="TVU72868.1"/>
    </source>
</evidence>